<dbReference type="PANTHER" id="PTHR10340:SF34">
    <property type="entry name" value="SPHINGOMYELIN PHOSPHODIESTERASE"/>
    <property type="match status" value="1"/>
</dbReference>
<keyword evidence="1" id="KW-0378">Hydrolase</keyword>
<comment type="caution">
    <text evidence="6">The sequence shown here is derived from an EMBL/GenBank/DDBJ whole genome shotgun (WGS) entry which is preliminary data.</text>
</comment>
<dbReference type="EMBL" id="JASAOK010000033">
    <property type="protein sequence ID" value="KAK6218373.1"/>
    <property type="molecule type" value="Genomic_DNA"/>
</dbReference>
<dbReference type="InterPro" id="IPR004843">
    <property type="entry name" value="Calcineurin-like_PHP"/>
</dbReference>
<evidence type="ECO:0000259" key="4">
    <source>
        <dbReference type="Pfam" id="PF00149"/>
    </source>
</evidence>
<dbReference type="GO" id="GO:0003676">
    <property type="term" value="F:nucleic acid binding"/>
    <property type="evidence" value="ECO:0007669"/>
    <property type="project" value="InterPro"/>
</dbReference>
<reference evidence="6 7" key="1">
    <citation type="submission" date="2023-04" db="EMBL/GenBank/DDBJ databases">
        <title>Colletotrichum tabacum stain YC1 causing leaf anthracnose on Nicotiana tabacum(L.) cv.</title>
        <authorList>
            <person name="Ji Z."/>
            <person name="Wang M."/>
            <person name="Zhang J."/>
            <person name="Wang N."/>
            <person name="Zhou Z."/>
        </authorList>
    </citation>
    <scope>NUCLEOTIDE SEQUENCE [LARGE SCALE GENOMIC DNA]</scope>
    <source>
        <strain evidence="6 7">YC1</strain>
    </source>
</reference>
<dbReference type="InterPro" id="IPR041805">
    <property type="entry name" value="ASMase/PPN1_MPP"/>
</dbReference>
<name>A0AAV9TCD5_9PEZI</name>
<feature type="domain" description="Calcineurin-like phosphoesterase" evidence="4">
    <location>
        <begin position="172"/>
        <end position="430"/>
    </location>
</feature>
<sequence length="856" mass="95882">MKILTVALIAVSLNLWGMIGVANARQPPETLDLQRQEDINESAIPTSVDGILESLTSNNNCLGCQGILLILRTLADFGDDVFVGALKQLCFAASSEDEDVCDGTITLEGPVIASSLRDLTLGSKTAQVFCTTLLGLCNYPEVEPYTVPVPSQPTKPITNPNATLNTTRPSVFKIAHFSDIHIDPLYVTGSNANCSKPMCCRSYTPADEPGNNDFPAGPFGDHNCSAPVSLERSMYEAIKEFAPDFAIFTGDIVDHAIWNTSVEQNSAEIRMAYQHMSDAGLQIYGTVGNHEMSPVNAIPPAHLGSGAQWLYDVLSDAWKTWIGSPAKAKEIGAYSVQSPRTNLRIISISTNMWYTLNFWLYQDVQKDPSHHIQWLVDELDKAEKAGERVYLVGHMPMGTSDALHDASNYFDQVVNRYKSTIVAMFFGHTHLDHFQISYSDYERRTASNAVAMSYIAPSMTPLSGMPAFRIYTVDTATFNILDIDTYVADMNDPTFQVHPVWEKYYSAKEVYGSLINPSISPNSELSPAFWHNVTVALENDPAAFDAYWTLILERVIDLIDRGFPPRLDDVRDMADCLLDERDATRVGPRWAENFVRRQLQLKTRFRRGIDYQRALAEDPAIVQAWFALVRNTIAKYGIHDDDIYNFDETGFLMGMLSHAKVVTTSDRRGRPRTKQPGNREWVSVIQGVCADGWALPPYVIVKGKYHLLSWYTNGQFPPQWRVHPSENGWTTNEIGLDWLQHFEKCTKSRTKGVKRLLILDGHNSHKSTKFDDYCKEHSIIALCMPPHSSHELQPLDVGCFSPLKASYGKEIEKMMRMQITHITKDDFFPAFKAAFSTSMGKENPGLLGPKDTNYST</sequence>
<protein>
    <submittedName>
        <fullName evidence="6">Sphingomyelin phosphodiesterase</fullName>
    </submittedName>
</protein>
<dbReference type="InterPro" id="IPR004875">
    <property type="entry name" value="DDE_SF_endonuclease_dom"/>
</dbReference>
<organism evidence="6 7">
    <name type="scientific">Colletotrichum tabaci</name>
    <dbReference type="NCBI Taxonomy" id="1209068"/>
    <lineage>
        <taxon>Eukaryota</taxon>
        <taxon>Fungi</taxon>
        <taxon>Dikarya</taxon>
        <taxon>Ascomycota</taxon>
        <taxon>Pezizomycotina</taxon>
        <taxon>Sordariomycetes</taxon>
        <taxon>Hypocreomycetidae</taxon>
        <taxon>Glomerellales</taxon>
        <taxon>Glomerellaceae</taxon>
        <taxon>Colletotrichum</taxon>
        <taxon>Colletotrichum destructivum species complex</taxon>
    </lineage>
</organism>
<evidence type="ECO:0000259" key="5">
    <source>
        <dbReference type="Pfam" id="PF03184"/>
    </source>
</evidence>
<dbReference type="GO" id="GO:0008081">
    <property type="term" value="F:phosphoric diester hydrolase activity"/>
    <property type="evidence" value="ECO:0007669"/>
    <property type="project" value="TreeGrafter"/>
</dbReference>
<feature type="domain" description="DDE-1" evidence="5">
    <location>
        <begin position="679"/>
        <end position="824"/>
    </location>
</feature>
<dbReference type="InterPro" id="IPR036397">
    <property type="entry name" value="RNaseH_sf"/>
</dbReference>
<dbReference type="CDD" id="cd00842">
    <property type="entry name" value="MPP_ASMase"/>
    <property type="match status" value="1"/>
</dbReference>
<feature type="signal peptide" evidence="3">
    <location>
        <begin position="1"/>
        <end position="24"/>
    </location>
</feature>
<keyword evidence="3" id="KW-0732">Signal</keyword>
<dbReference type="Gene3D" id="3.60.21.10">
    <property type="match status" value="1"/>
</dbReference>
<keyword evidence="7" id="KW-1185">Reference proteome</keyword>
<dbReference type="Gene3D" id="3.30.420.10">
    <property type="entry name" value="Ribonuclease H-like superfamily/Ribonuclease H"/>
    <property type="match status" value="1"/>
</dbReference>
<accession>A0AAV9TCD5</accession>
<dbReference type="PANTHER" id="PTHR10340">
    <property type="entry name" value="SPHINGOMYELIN PHOSPHODIESTERASE"/>
    <property type="match status" value="1"/>
</dbReference>
<dbReference type="Proteomes" id="UP001327957">
    <property type="component" value="Unassembled WGS sequence"/>
</dbReference>
<proteinExistence type="predicted"/>
<evidence type="ECO:0000256" key="3">
    <source>
        <dbReference type="SAM" id="SignalP"/>
    </source>
</evidence>
<dbReference type="Pfam" id="PF00149">
    <property type="entry name" value="Metallophos"/>
    <property type="match status" value="1"/>
</dbReference>
<evidence type="ECO:0000313" key="6">
    <source>
        <dbReference type="EMBL" id="KAK6218373.1"/>
    </source>
</evidence>
<keyword evidence="2" id="KW-0325">Glycoprotein</keyword>
<dbReference type="AlphaFoldDB" id="A0AAV9TCD5"/>
<evidence type="ECO:0000313" key="7">
    <source>
        <dbReference type="Proteomes" id="UP001327957"/>
    </source>
</evidence>
<dbReference type="Pfam" id="PF03184">
    <property type="entry name" value="DDE_1"/>
    <property type="match status" value="1"/>
</dbReference>
<dbReference type="InterPro" id="IPR029052">
    <property type="entry name" value="Metallo-depent_PP-like"/>
</dbReference>
<feature type="chain" id="PRO_5043832968" evidence="3">
    <location>
        <begin position="25"/>
        <end position="856"/>
    </location>
</feature>
<gene>
    <name evidence="6" type="ORF">QIS74_06253</name>
</gene>
<evidence type="ECO:0000256" key="1">
    <source>
        <dbReference type="ARBA" id="ARBA00022801"/>
    </source>
</evidence>
<dbReference type="SUPFAM" id="SSF56300">
    <property type="entry name" value="Metallo-dependent phosphatases"/>
    <property type="match status" value="1"/>
</dbReference>
<evidence type="ECO:0000256" key="2">
    <source>
        <dbReference type="ARBA" id="ARBA00023180"/>
    </source>
</evidence>